<gene>
    <name evidence="1" type="ORF">SPSYN_01044</name>
</gene>
<evidence type="ECO:0000313" key="1">
    <source>
        <dbReference type="EMBL" id="KAF1084908.1"/>
    </source>
</evidence>
<keyword evidence="2" id="KW-1185">Reference proteome</keyword>
<name>A0A9D2WPD9_9FIRM</name>
<dbReference type="OrthoDB" id="1804564at2"/>
<organism evidence="1 2">
    <name type="scientific">Sporotomaculum syntrophicum</name>
    <dbReference type="NCBI Taxonomy" id="182264"/>
    <lineage>
        <taxon>Bacteria</taxon>
        <taxon>Bacillati</taxon>
        <taxon>Bacillota</taxon>
        <taxon>Clostridia</taxon>
        <taxon>Eubacteriales</taxon>
        <taxon>Desulfallaceae</taxon>
        <taxon>Sporotomaculum</taxon>
    </lineage>
</organism>
<dbReference type="Proteomes" id="UP000798488">
    <property type="component" value="Unassembled WGS sequence"/>
</dbReference>
<reference evidence="1" key="1">
    <citation type="submission" date="2016-02" db="EMBL/GenBank/DDBJ databases">
        <title>Draft Genome Sequence of Sporotomaculum syntrophicum Strain FB, a Syntrophic Benzoate Degrader.</title>
        <authorList>
            <person name="Nobu M.K."/>
            <person name="Narihiro T."/>
            <person name="Qiu Y.-L."/>
            <person name="Ohashi A."/>
            <person name="Liu W.-T."/>
            <person name="Yuji S."/>
        </authorList>
    </citation>
    <scope>NUCLEOTIDE SEQUENCE</scope>
    <source>
        <strain evidence="1">FB</strain>
    </source>
</reference>
<proteinExistence type="predicted"/>
<dbReference type="AlphaFoldDB" id="A0A9D2WPD9"/>
<sequence>MAEYDLILKALAEQYPEHFVTIARGPGAEVEKIERLEKEAVATQRTSDILLKVTESGYEYVLLIEIQTRPDRNIPLRLLEYTAMHHRTYKRPVYPVLINLTGRGHREECYTYECLDITVINFNYRQFNLSEMDGRDFIHTAPVGLLPLVPLMRHSDPPQEVLEACSRRFEREVASEQDRANLFLGLAVMSSLKLSKEIILKVIEVSKMENSPLFDGIREHWEAKGEAKGKAKGKIEGQIDGIIFAITKTLEKNTGIKIDKFLETRLRKINDDGLIKKLFYVAIEAESLEQFTNALEIVEQERAGC</sequence>
<evidence type="ECO:0000313" key="2">
    <source>
        <dbReference type="Proteomes" id="UP000798488"/>
    </source>
</evidence>
<dbReference type="EMBL" id="LSRS01000003">
    <property type="protein sequence ID" value="KAF1084908.1"/>
    <property type="molecule type" value="Genomic_DNA"/>
</dbReference>
<dbReference type="PANTHER" id="PTHR34613:SF1">
    <property type="entry name" value="SLL6017 PROTEIN"/>
    <property type="match status" value="1"/>
</dbReference>
<comment type="caution">
    <text evidence="1">The sequence shown here is derived from an EMBL/GenBank/DDBJ whole genome shotgun (WGS) entry which is preliminary data.</text>
</comment>
<evidence type="ECO:0008006" key="3">
    <source>
        <dbReference type="Google" id="ProtNLM"/>
    </source>
</evidence>
<accession>A0A9D2WPD9</accession>
<dbReference type="RefSeq" id="WP_161821452.1">
    <property type="nucleotide sequence ID" value="NZ_LSRS01000003.1"/>
</dbReference>
<dbReference type="PANTHER" id="PTHR34613">
    <property type="entry name" value="SLL0800 PROTEIN"/>
    <property type="match status" value="1"/>
</dbReference>
<protein>
    <recommendedName>
        <fullName evidence="3">Transposase (putative) YhgA-like domain-containing protein</fullName>
    </recommendedName>
</protein>